<sequence>KSFFGASEYSPKSIPLYQIKKLGFMGPMLGADTYISKDDPQYGKTKLKARYKMVRSTFFHFRRIDGVETKEDFKKRRYNFPLTYIPYVIESKKKLLEAMQQFPGNYGNVDKKRCPKEISKLEGNLEKVKAKIQKKGVEF</sequence>
<comment type="caution">
    <text evidence="1">The sequence shown here is derived from an EMBL/GenBank/DDBJ whole genome shotgun (WGS) entry which is preliminary data.</text>
</comment>
<evidence type="ECO:0000313" key="1">
    <source>
        <dbReference type="EMBL" id="GAH09200.1"/>
    </source>
</evidence>
<dbReference type="EMBL" id="BART01030963">
    <property type="protein sequence ID" value="GAH09200.1"/>
    <property type="molecule type" value="Genomic_DNA"/>
</dbReference>
<reference evidence="1" key="1">
    <citation type="journal article" date="2014" name="Front. Microbiol.">
        <title>High frequency of phylogenetically diverse reductive dehalogenase-homologous genes in deep subseafloor sedimentary metagenomes.</title>
        <authorList>
            <person name="Kawai M."/>
            <person name="Futagami T."/>
            <person name="Toyoda A."/>
            <person name="Takaki Y."/>
            <person name="Nishi S."/>
            <person name="Hori S."/>
            <person name="Arai W."/>
            <person name="Tsubouchi T."/>
            <person name="Morono Y."/>
            <person name="Uchiyama I."/>
            <person name="Ito T."/>
            <person name="Fujiyama A."/>
            <person name="Inagaki F."/>
            <person name="Takami H."/>
        </authorList>
    </citation>
    <scope>NUCLEOTIDE SEQUENCE</scope>
    <source>
        <strain evidence="1">Expedition CK06-06</strain>
    </source>
</reference>
<proteinExistence type="predicted"/>
<organism evidence="1">
    <name type="scientific">marine sediment metagenome</name>
    <dbReference type="NCBI Taxonomy" id="412755"/>
    <lineage>
        <taxon>unclassified sequences</taxon>
        <taxon>metagenomes</taxon>
        <taxon>ecological metagenomes</taxon>
    </lineage>
</organism>
<feature type="non-terminal residue" evidence="1">
    <location>
        <position position="1"/>
    </location>
</feature>
<name>X1DLP5_9ZZZZ</name>
<protein>
    <submittedName>
        <fullName evidence="1">Uncharacterized protein</fullName>
    </submittedName>
</protein>
<accession>X1DLP5</accession>
<dbReference type="AlphaFoldDB" id="X1DLP5"/>
<gene>
    <name evidence="1" type="ORF">S01H4_53903</name>
</gene>